<accession>A0A227KPV9</accession>
<dbReference type="Gene3D" id="1.10.8.60">
    <property type="match status" value="1"/>
</dbReference>
<feature type="domain" description="Chromosomal replication initiator DnaA C-terminal" evidence="13">
    <location>
        <begin position="365"/>
        <end position="434"/>
    </location>
</feature>
<keyword evidence="15" id="KW-1185">Reference proteome</keyword>
<dbReference type="GO" id="GO:0006275">
    <property type="term" value="P:regulation of DNA replication"/>
    <property type="evidence" value="ECO:0007669"/>
    <property type="project" value="UniProtKB-UniRule"/>
</dbReference>
<dbReference type="SMART" id="SM00760">
    <property type="entry name" value="Bac_DnaA_C"/>
    <property type="match status" value="1"/>
</dbReference>
<comment type="similarity">
    <text evidence="1 8 11">Belongs to the DnaA family.</text>
</comment>
<feature type="region of interest" description="Domain IV, binds dsDNA" evidence="8">
    <location>
        <begin position="340"/>
        <end position="459"/>
    </location>
</feature>
<dbReference type="PROSITE" id="PS01008">
    <property type="entry name" value="DNAA"/>
    <property type="match status" value="1"/>
</dbReference>
<feature type="binding site" evidence="8">
    <location>
        <position position="162"/>
    </location>
    <ligand>
        <name>ATP</name>
        <dbReference type="ChEBI" id="CHEBI:30616"/>
    </ligand>
</feature>
<feature type="binding site" evidence="8">
    <location>
        <position position="164"/>
    </location>
    <ligand>
        <name>ATP</name>
        <dbReference type="ChEBI" id="CHEBI:30616"/>
    </ligand>
</feature>
<dbReference type="InterPro" id="IPR003593">
    <property type="entry name" value="AAA+_ATPase"/>
</dbReference>
<feature type="domain" description="AAA+ ATPase" evidence="12">
    <location>
        <begin position="151"/>
        <end position="290"/>
    </location>
</feature>
<dbReference type="InterPro" id="IPR010921">
    <property type="entry name" value="Trp_repressor/repl_initiator"/>
</dbReference>
<keyword evidence="5 8" id="KW-0067">ATP-binding</keyword>
<organism evidence="14 15">
    <name type="scientific">Turicimonas muris</name>
    <dbReference type="NCBI Taxonomy" id="1796652"/>
    <lineage>
        <taxon>Bacteria</taxon>
        <taxon>Pseudomonadati</taxon>
        <taxon>Pseudomonadota</taxon>
        <taxon>Betaproteobacteria</taxon>
        <taxon>Burkholderiales</taxon>
        <taxon>Sutterellaceae</taxon>
        <taxon>Turicimonas</taxon>
    </lineage>
</organism>
<dbReference type="InterPro" id="IPR020591">
    <property type="entry name" value="Chromosome_initiator_DnaA-like"/>
</dbReference>
<dbReference type="GO" id="GO:0005737">
    <property type="term" value="C:cytoplasm"/>
    <property type="evidence" value="ECO:0007669"/>
    <property type="project" value="UniProtKB-SubCell"/>
</dbReference>
<dbReference type="GO" id="GO:0008289">
    <property type="term" value="F:lipid binding"/>
    <property type="evidence" value="ECO:0007669"/>
    <property type="project" value="UniProtKB-KW"/>
</dbReference>
<dbReference type="NCBIfam" id="TIGR00362">
    <property type="entry name" value="DnaA"/>
    <property type="match status" value="1"/>
</dbReference>
<evidence type="ECO:0000256" key="3">
    <source>
        <dbReference type="ARBA" id="ARBA00022705"/>
    </source>
</evidence>
<dbReference type="GO" id="GO:0003688">
    <property type="term" value="F:DNA replication origin binding"/>
    <property type="evidence" value="ECO:0007669"/>
    <property type="project" value="UniProtKB-UniRule"/>
</dbReference>
<name>A0A227KPV9_9BURK</name>
<dbReference type="Pfam" id="PF00308">
    <property type="entry name" value="Bac_DnaA"/>
    <property type="match status" value="1"/>
</dbReference>
<dbReference type="Proteomes" id="UP000214610">
    <property type="component" value="Unassembled WGS sequence"/>
</dbReference>
<evidence type="ECO:0000256" key="5">
    <source>
        <dbReference type="ARBA" id="ARBA00022840"/>
    </source>
</evidence>
<dbReference type="InterPro" id="IPR018312">
    <property type="entry name" value="Chromosome_initiator_DnaA_CS"/>
</dbReference>
<dbReference type="EMBL" id="NHMP01000002">
    <property type="protein sequence ID" value="OXE50179.1"/>
    <property type="molecule type" value="Genomic_DNA"/>
</dbReference>
<evidence type="ECO:0000256" key="9">
    <source>
        <dbReference type="NCBIfam" id="TIGR00362"/>
    </source>
</evidence>
<comment type="caution">
    <text evidence="8">Lacks conserved residue(s) required for the propagation of feature annotation.</text>
</comment>
<dbReference type="InterPro" id="IPR013159">
    <property type="entry name" value="DnaA_C"/>
</dbReference>
<evidence type="ECO:0000259" key="13">
    <source>
        <dbReference type="SMART" id="SM00760"/>
    </source>
</evidence>
<evidence type="ECO:0000256" key="2">
    <source>
        <dbReference type="ARBA" id="ARBA00022490"/>
    </source>
</evidence>
<keyword evidence="2 8" id="KW-0963">Cytoplasm</keyword>
<gene>
    <name evidence="8" type="primary">dnaA</name>
    <name evidence="14" type="ORF">ADH67_04020</name>
</gene>
<evidence type="ECO:0000256" key="4">
    <source>
        <dbReference type="ARBA" id="ARBA00022741"/>
    </source>
</evidence>
<dbReference type="PANTHER" id="PTHR30050">
    <property type="entry name" value="CHROMOSOMAL REPLICATION INITIATOR PROTEIN DNAA"/>
    <property type="match status" value="1"/>
</dbReference>
<comment type="subunit">
    <text evidence="8">Oligomerizes as a right-handed, spiral filament on DNA at oriC.</text>
</comment>
<evidence type="ECO:0000256" key="1">
    <source>
        <dbReference type="ARBA" id="ARBA00006583"/>
    </source>
</evidence>
<dbReference type="InterPro" id="IPR027417">
    <property type="entry name" value="P-loop_NTPase"/>
</dbReference>
<dbReference type="SUPFAM" id="SSF52540">
    <property type="entry name" value="P-loop containing nucleoside triphosphate hydrolases"/>
    <property type="match status" value="1"/>
</dbReference>
<dbReference type="InterPro" id="IPR024633">
    <property type="entry name" value="DnaA_N_dom"/>
</dbReference>
<feature type="binding site" evidence="8">
    <location>
        <position position="166"/>
    </location>
    <ligand>
        <name>ATP</name>
        <dbReference type="ChEBI" id="CHEBI:30616"/>
    </ligand>
</feature>
<keyword evidence="6 8" id="KW-0446">Lipid-binding</keyword>
<comment type="function">
    <text evidence="8 10">Plays an essential role in the initiation and regulation of chromosomal replication. ATP-DnaA binds to the origin of replication (oriC) to initiate formation of the DNA replication initiation complex once per cell cycle. Binds the DnaA box (a 9 base pair repeat at the origin) and separates the double-stranded (ds)DNA. Forms a right-handed helical filament on oriC DNA; dsDNA binds to the exterior of the filament while single-stranded (ss)DNA is stabiized in the filament's interior. The ATP-DnaA-oriC complex binds and stabilizes one strand of the AT-rich DNA unwinding element (DUE), permitting loading of DNA polymerase. After initiation quickly degrades to an ADP-DnaA complex that is not apt for DNA replication. Binds acidic phospholipids.</text>
</comment>
<dbReference type="Pfam" id="PF08299">
    <property type="entry name" value="Bac_DnaA_C"/>
    <property type="match status" value="1"/>
</dbReference>
<dbReference type="SUPFAM" id="SSF48295">
    <property type="entry name" value="TrpR-like"/>
    <property type="match status" value="1"/>
</dbReference>
<evidence type="ECO:0000256" key="7">
    <source>
        <dbReference type="ARBA" id="ARBA00023125"/>
    </source>
</evidence>
<dbReference type="GeneID" id="78362415"/>
<comment type="subcellular location">
    <subcellularLocation>
        <location evidence="8">Cytoplasm</location>
    </subcellularLocation>
</comment>
<dbReference type="Gene3D" id="3.30.300.180">
    <property type="match status" value="1"/>
</dbReference>
<dbReference type="Gene3D" id="1.10.1750.10">
    <property type="match status" value="1"/>
</dbReference>
<proteinExistence type="inferred from homology"/>
<reference evidence="15" key="1">
    <citation type="submission" date="2017-05" db="EMBL/GenBank/DDBJ databases">
        <title>Improved OligoMM genomes.</title>
        <authorList>
            <person name="Garzetti D."/>
        </authorList>
    </citation>
    <scope>NUCLEOTIDE SEQUENCE [LARGE SCALE GENOMIC DNA]</scope>
    <source>
        <strain evidence="15">YL45</strain>
    </source>
</reference>
<evidence type="ECO:0000259" key="12">
    <source>
        <dbReference type="SMART" id="SM00382"/>
    </source>
</evidence>
<comment type="caution">
    <text evidence="14">The sequence shown here is derived from an EMBL/GenBank/DDBJ whole genome shotgun (WGS) entry which is preliminary data.</text>
</comment>
<dbReference type="PANTHER" id="PTHR30050:SF2">
    <property type="entry name" value="CHROMOSOMAL REPLICATION INITIATOR PROTEIN DNAA"/>
    <property type="match status" value="1"/>
</dbReference>
<dbReference type="HAMAP" id="MF_00377">
    <property type="entry name" value="DnaA_bact"/>
    <property type="match status" value="1"/>
</dbReference>
<evidence type="ECO:0000256" key="11">
    <source>
        <dbReference type="RuleBase" id="RU004227"/>
    </source>
</evidence>
<feature type="region of interest" description="Domain I, interacts with DnaA modulators" evidence="8">
    <location>
        <begin position="1"/>
        <end position="107"/>
    </location>
</feature>
<dbReference type="Gene3D" id="3.40.50.300">
    <property type="entry name" value="P-loop containing nucleotide triphosphate hydrolases"/>
    <property type="match status" value="1"/>
</dbReference>
<dbReference type="InterPro" id="IPR013317">
    <property type="entry name" value="DnaA_dom"/>
</dbReference>
<sequence length="459" mass="51261">MKNIWEKVLTELRGSVSSDIYATWFKKIAYHQSPEEAEGKLTLTVPSQPHLQYLRKNWADRLQSLASQVAGQPITIKFLVAQTANPIIPTEIELPLFDPPGEEIKPEISIDQLAEQCGLHRGLTFDTFVTGKANEVARSSAEIVSSQPGTQFNPFFIYGGVGLGKTHLMHAIGRRILENNPKAKIRCVSADVFVREVVDLSSGGTFSDAKIKKFDETYRTLDVLLMDDVQLLAKKGGTQNHLFGIFESLLPNNKQIIMTCDTYARQLSDFDDRLISRLTKGLSVGIEPAEFELRAAILFKKAKQQGLELPEDVAYYIARRMNTNIRELEGALNTVIMNAKVYNAPITVELATRALRGMTSTGPISLENIQKETAQHFNIKIADMYSSSRKASIVKPRMIAMYLAKELTQKSLMDIGSSFGGRDHTTVLNAVRKISKERAADPELNHTLHLIEQSLKNWA</sequence>
<evidence type="ECO:0000256" key="6">
    <source>
        <dbReference type="ARBA" id="ARBA00023121"/>
    </source>
</evidence>
<keyword evidence="7 8" id="KW-0238">DNA-binding</keyword>
<feature type="binding site" evidence="8">
    <location>
        <position position="165"/>
    </location>
    <ligand>
        <name>ATP</name>
        <dbReference type="ChEBI" id="CHEBI:30616"/>
    </ligand>
</feature>
<dbReference type="RefSeq" id="WP_066594661.1">
    <property type="nucleotide sequence ID" value="NZ_CAJTBZ010000016.1"/>
</dbReference>
<dbReference type="SMART" id="SM00382">
    <property type="entry name" value="AAA"/>
    <property type="match status" value="1"/>
</dbReference>
<dbReference type="Pfam" id="PF11638">
    <property type="entry name" value="DnaA_N"/>
    <property type="match status" value="1"/>
</dbReference>
<evidence type="ECO:0000313" key="15">
    <source>
        <dbReference type="Proteomes" id="UP000214610"/>
    </source>
</evidence>
<dbReference type="GO" id="GO:0005524">
    <property type="term" value="F:ATP binding"/>
    <property type="evidence" value="ECO:0007669"/>
    <property type="project" value="UniProtKB-UniRule"/>
</dbReference>
<comment type="domain">
    <text evidence="8">Domain I is involved in oligomerization and binding regulators, domain II is flexibile and of varying length in different bacteria, domain III forms the AAA+ region, while domain IV binds dsDNA.</text>
</comment>
<keyword evidence="3 8" id="KW-0235">DNA replication</keyword>
<dbReference type="InterPro" id="IPR038454">
    <property type="entry name" value="DnaA_N_sf"/>
</dbReference>
<dbReference type="GO" id="GO:0006270">
    <property type="term" value="P:DNA replication initiation"/>
    <property type="evidence" value="ECO:0007669"/>
    <property type="project" value="UniProtKB-UniRule"/>
</dbReference>
<evidence type="ECO:0000256" key="10">
    <source>
        <dbReference type="RuleBase" id="RU000577"/>
    </source>
</evidence>
<dbReference type="InterPro" id="IPR001957">
    <property type="entry name" value="Chromosome_initiator_DnaA"/>
</dbReference>
<dbReference type="AlphaFoldDB" id="A0A227KPV9"/>
<dbReference type="CDD" id="cd06571">
    <property type="entry name" value="Bac_DnaA_C"/>
    <property type="match status" value="1"/>
</dbReference>
<dbReference type="PRINTS" id="PR00051">
    <property type="entry name" value="DNAA"/>
</dbReference>
<dbReference type="CDD" id="cd00009">
    <property type="entry name" value="AAA"/>
    <property type="match status" value="1"/>
</dbReference>
<evidence type="ECO:0000256" key="8">
    <source>
        <dbReference type="HAMAP-Rule" id="MF_00377"/>
    </source>
</evidence>
<dbReference type="GO" id="GO:0005886">
    <property type="term" value="C:plasma membrane"/>
    <property type="evidence" value="ECO:0007669"/>
    <property type="project" value="TreeGrafter"/>
</dbReference>
<keyword evidence="4 8" id="KW-0547">Nucleotide-binding</keyword>
<protein>
    <recommendedName>
        <fullName evidence="8 9">Chromosomal replication initiator protein DnaA</fullName>
    </recommendedName>
</protein>
<evidence type="ECO:0000313" key="14">
    <source>
        <dbReference type="EMBL" id="OXE50179.1"/>
    </source>
</evidence>